<dbReference type="AlphaFoldDB" id="A0A1B1U5Y0"/>
<organism evidence="1 2">
    <name type="scientific">Helicobacter enhydrae</name>
    <dbReference type="NCBI Taxonomy" id="222136"/>
    <lineage>
        <taxon>Bacteria</taxon>
        <taxon>Pseudomonadati</taxon>
        <taxon>Campylobacterota</taxon>
        <taxon>Epsilonproteobacteria</taxon>
        <taxon>Campylobacterales</taxon>
        <taxon>Helicobacteraceae</taxon>
        <taxon>Helicobacter</taxon>
    </lineage>
</organism>
<sequence>MWVTHKKRAGVWGILRGIRGVPRNKPPCPPYRKKQSGIWKPRSVLWQKQSQERELICRISKFYFWFAWQKDGFGMILESLGFS</sequence>
<gene>
    <name evidence="1" type="ORF">BBW65_05015</name>
</gene>
<reference evidence="2" key="1">
    <citation type="submission" date="2016-07" db="EMBL/GenBank/DDBJ databases">
        <authorList>
            <person name="Florea S."/>
            <person name="Webb J.S."/>
            <person name="Jaromczyk J."/>
            <person name="Schardl C.L."/>
        </authorList>
    </citation>
    <scope>NUCLEOTIDE SEQUENCE [LARGE SCALE GENOMIC DNA]</scope>
    <source>
        <strain evidence="2">MIT 01-6242</strain>
    </source>
</reference>
<dbReference type="EMBL" id="CP016503">
    <property type="protein sequence ID" value="ANV98197.1"/>
    <property type="molecule type" value="Genomic_DNA"/>
</dbReference>
<evidence type="ECO:0000313" key="2">
    <source>
        <dbReference type="Proteomes" id="UP000092884"/>
    </source>
</evidence>
<name>A0A1B1U5Y0_9HELI</name>
<protein>
    <submittedName>
        <fullName evidence="1">Uncharacterized protein</fullName>
    </submittedName>
</protein>
<proteinExistence type="predicted"/>
<dbReference type="KEGG" id="het:BBW65_05015"/>
<accession>A0A1B1U5Y0</accession>
<keyword evidence="2" id="KW-1185">Reference proteome</keyword>
<evidence type="ECO:0000313" key="1">
    <source>
        <dbReference type="EMBL" id="ANV98197.1"/>
    </source>
</evidence>
<dbReference type="Proteomes" id="UP000092884">
    <property type="component" value="Chromosome"/>
</dbReference>